<feature type="region of interest" description="Disordered" evidence="1">
    <location>
        <begin position="100"/>
        <end position="258"/>
    </location>
</feature>
<feature type="compositionally biased region" description="Low complexity" evidence="1">
    <location>
        <begin position="244"/>
        <end position="254"/>
    </location>
</feature>
<dbReference type="SUPFAM" id="SSF47592">
    <property type="entry name" value="SWIB/MDM2 domain"/>
    <property type="match status" value="1"/>
</dbReference>
<reference evidence="4 5" key="1">
    <citation type="journal article" date="2018" name="Mol. Biol. Evol.">
        <title>Broad Genomic Sampling Reveals a Smut Pathogenic Ancestry of the Fungal Clade Ustilaginomycotina.</title>
        <authorList>
            <person name="Kijpornyongpan T."/>
            <person name="Mondo S.J."/>
            <person name="Barry K."/>
            <person name="Sandor L."/>
            <person name="Lee J."/>
            <person name="Lipzen A."/>
            <person name="Pangilinan J."/>
            <person name="LaButti K."/>
            <person name="Hainaut M."/>
            <person name="Henrissat B."/>
            <person name="Grigoriev I.V."/>
            <person name="Spatafora J.W."/>
            <person name="Aime M.C."/>
        </authorList>
    </citation>
    <scope>NUCLEOTIDE SEQUENCE [LARGE SCALE GENOMIC DNA]</scope>
    <source>
        <strain evidence="4 5">MCA 4198</strain>
    </source>
</reference>
<organism evidence="4 5">
    <name type="scientific">Acaromyces ingoldii</name>
    <dbReference type="NCBI Taxonomy" id="215250"/>
    <lineage>
        <taxon>Eukaryota</taxon>
        <taxon>Fungi</taxon>
        <taxon>Dikarya</taxon>
        <taxon>Basidiomycota</taxon>
        <taxon>Ustilaginomycotina</taxon>
        <taxon>Exobasidiomycetes</taxon>
        <taxon>Exobasidiales</taxon>
        <taxon>Cryptobasidiaceae</taxon>
        <taxon>Acaromyces</taxon>
    </lineage>
</organism>
<dbReference type="PANTHER" id="PTHR13844">
    <property type="entry name" value="SWI/SNF-RELATED MATRIX-ASSOCIATED ACTIN-DEPENDENT REGULATOR OF CHROMATIN SUBFAMILY D"/>
    <property type="match status" value="1"/>
</dbReference>
<dbReference type="AlphaFoldDB" id="A0A316Z013"/>
<dbReference type="InterPro" id="IPR014876">
    <property type="entry name" value="DEK_C"/>
</dbReference>
<evidence type="ECO:0000313" key="5">
    <source>
        <dbReference type="Proteomes" id="UP000245768"/>
    </source>
</evidence>
<gene>
    <name evidence="4" type="ORF">FA10DRAFT_47706</name>
</gene>
<dbReference type="InParanoid" id="A0A316Z013"/>
<dbReference type="InterPro" id="IPR019835">
    <property type="entry name" value="SWIB_domain"/>
</dbReference>
<dbReference type="GeneID" id="37047421"/>
<evidence type="ECO:0000313" key="4">
    <source>
        <dbReference type="EMBL" id="PWN94374.1"/>
    </source>
</evidence>
<dbReference type="Pfam" id="PF08766">
    <property type="entry name" value="DEK_C"/>
    <property type="match status" value="1"/>
</dbReference>
<dbReference type="OrthoDB" id="10251073at2759"/>
<dbReference type="InterPro" id="IPR036885">
    <property type="entry name" value="SWIB_MDM2_dom_sf"/>
</dbReference>
<feature type="compositionally biased region" description="Low complexity" evidence="1">
    <location>
        <begin position="204"/>
        <end position="225"/>
    </location>
</feature>
<keyword evidence="5" id="KW-1185">Reference proteome</keyword>
<proteinExistence type="predicted"/>
<feature type="compositionally biased region" description="Basic and acidic residues" evidence="1">
    <location>
        <begin position="234"/>
        <end position="243"/>
    </location>
</feature>
<name>A0A316Z013_9BASI</name>
<dbReference type="STRING" id="215250.A0A316Z013"/>
<feature type="domain" description="DM2" evidence="2">
    <location>
        <begin position="249"/>
        <end position="326"/>
    </location>
</feature>
<dbReference type="SMART" id="SM00151">
    <property type="entry name" value="SWIB"/>
    <property type="match status" value="1"/>
</dbReference>
<dbReference type="EMBL" id="KZ819634">
    <property type="protein sequence ID" value="PWN94374.1"/>
    <property type="molecule type" value="Genomic_DNA"/>
</dbReference>
<evidence type="ECO:0000256" key="1">
    <source>
        <dbReference type="SAM" id="MobiDB-lite"/>
    </source>
</evidence>
<feature type="compositionally biased region" description="Gly residues" evidence="1">
    <location>
        <begin position="125"/>
        <end position="146"/>
    </location>
</feature>
<feature type="compositionally biased region" description="Low complexity" evidence="1">
    <location>
        <begin position="147"/>
        <end position="158"/>
    </location>
</feature>
<feature type="domain" description="DEK-C" evidence="3">
    <location>
        <begin position="33"/>
        <end position="97"/>
    </location>
</feature>
<evidence type="ECO:0000259" key="3">
    <source>
        <dbReference type="PROSITE" id="PS51998"/>
    </source>
</evidence>
<dbReference type="Proteomes" id="UP000245768">
    <property type="component" value="Unassembled WGS sequence"/>
</dbReference>
<accession>A0A316Z013</accession>
<evidence type="ECO:0000259" key="2">
    <source>
        <dbReference type="PROSITE" id="PS51925"/>
    </source>
</evidence>
<sequence>MELPTGSSRAGPAPPAASSSSPTSSSSSSSLSAASLESLREPILRILRSSDLASISAKKVRTALEEREGALMRRIGFQPASKEHKSAVDGVTKRCFDVISADGGSSQASVKAEEGDVKPRSATSAGGGGGGGGGGGLALPGLGGVPGSHSTPSSSGTATGNGGGARLPPQPRPPSVGSSSAANGAKKKRRADDVVSSEEEDAESAAAAARRSKSSKSSGATAAGTAKKKKKKAKGADDGEKKAPNPNNPFNRPLRLSKELSQVCQGEVMPRFEVTKKLWQYIKGNELQNPENKRQILCDPTLKSLFGKSTVDSFEMSKLIGPHLTKIETKEE</sequence>
<dbReference type="InterPro" id="IPR003121">
    <property type="entry name" value="SWIB_MDM2_domain"/>
</dbReference>
<dbReference type="PROSITE" id="PS51998">
    <property type="entry name" value="DEK_C"/>
    <property type="match status" value="1"/>
</dbReference>
<feature type="region of interest" description="Disordered" evidence="1">
    <location>
        <begin position="1"/>
        <end position="34"/>
    </location>
</feature>
<dbReference type="Gene3D" id="1.10.245.10">
    <property type="entry name" value="SWIB/MDM2 domain"/>
    <property type="match status" value="1"/>
</dbReference>
<dbReference type="CDD" id="cd10567">
    <property type="entry name" value="SWIB-MDM2_like"/>
    <property type="match status" value="1"/>
</dbReference>
<dbReference type="RefSeq" id="XP_025381572.1">
    <property type="nucleotide sequence ID" value="XM_025525505.1"/>
</dbReference>
<protein>
    <submittedName>
        <fullName evidence="4">SWIB-domain-containing protein</fullName>
    </submittedName>
</protein>
<dbReference type="PROSITE" id="PS51925">
    <property type="entry name" value="SWIB_MDM2"/>
    <property type="match status" value="1"/>
</dbReference>
<dbReference type="Pfam" id="PF02201">
    <property type="entry name" value="SWIB"/>
    <property type="match status" value="1"/>
</dbReference>